<keyword evidence="3" id="KW-0645">Protease</keyword>
<dbReference type="Pfam" id="PF02517">
    <property type="entry name" value="Rce1-like"/>
    <property type="match status" value="1"/>
</dbReference>
<feature type="transmembrane region" description="Helical" evidence="1">
    <location>
        <begin position="89"/>
        <end position="115"/>
    </location>
</feature>
<dbReference type="GO" id="GO:0004175">
    <property type="term" value="F:endopeptidase activity"/>
    <property type="evidence" value="ECO:0007669"/>
    <property type="project" value="UniProtKB-ARBA"/>
</dbReference>
<sequence>MSETTEIKSPFPEGTSAGKALAMLVLPQGVLVALAFFAERVTGVDPLERFSFEQQAALIGIVAAITIILLVYANRFLMPKLWAELDRQAHAIFGAAPFKLTWPIVLLLSAVAGIAEEIVFRGALQGWLDTLMPLWLAIILQAVIFAALHPVSRAYMAYVLLIGIVLGALYAWSGNLLAPMIAHFAYDVWALRRLYRQPVPASGEVEADA</sequence>
<dbReference type="GO" id="GO:0080120">
    <property type="term" value="P:CAAX-box protein maturation"/>
    <property type="evidence" value="ECO:0007669"/>
    <property type="project" value="UniProtKB-ARBA"/>
</dbReference>
<dbReference type="AlphaFoldDB" id="A0A9X2EGT9"/>
<reference evidence="3" key="1">
    <citation type="submission" date="2022-06" db="EMBL/GenBank/DDBJ databases">
        <title>Sphingomicrobium sedimins sp. nov., a marine bacterium isolated from tidal flat.</title>
        <authorList>
            <person name="Kim C.-H."/>
            <person name="Yoo Y."/>
            <person name="Kim J.-J."/>
        </authorList>
    </citation>
    <scope>NUCLEOTIDE SEQUENCE</scope>
    <source>
        <strain evidence="3">GRR-S6-50</strain>
    </source>
</reference>
<evidence type="ECO:0000259" key="2">
    <source>
        <dbReference type="Pfam" id="PF02517"/>
    </source>
</evidence>
<keyword evidence="1" id="KW-0472">Membrane</keyword>
<organism evidence="3 4">
    <name type="scientific">Sphingomicrobium sediminis</name>
    <dbReference type="NCBI Taxonomy" id="2950949"/>
    <lineage>
        <taxon>Bacteria</taxon>
        <taxon>Pseudomonadati</taxon>
        <taxon>Pseudomonadota</taxon>
        <taxon>Alphaproteobacteria</taxon>
        <taxon>Sphingomonadales</taxon>
        <taxon>Sphingomonadaceae</taxon>
        <taxon>Sphingomicrobium</taxon>
    </lineage>
</organism>
<evidence type="ECO:0000313" key="3">
    <source>
        <dbReference type="EMBL" id="MCM8557136.1"/>
    </source>
</evidence>
<dbReference type="GO" id="GO:0008237">
    <property type="term" value="F:metallopeptidase activity"/>
    <property type="evidence" value="ECO:0007669"/>
    <property type="project" value="UniProtKB-KW"/>
</dbReference>
<keyword evidence="4" id="KW-1185">Reference proteome</keyword>
<keyword evidence="1" id="KW-1133">Transmembrane helix</keyword>
<evidence type="ECO:0000313" key="4">
    <source>
        <dbReference type="Proteomes" id="UP001155128"/>
    </source>
</evidence>
<keyword evidence="3" id="KW-0482">Metalloprotease</keyword>
<feature type="domain" description="CAAX prenyl protease 2/Lysostaphin resistance protein A-like" evidence="2">
    <location>
        <begin position="101"/>
        <end position="188"/>
    </location>
</feature>
<dbReference type="EMBL" id="JAMSHT010000001">
    <property type="protein sequence ID" value="MCM8557136.1"/>
    <property type="molecule type" value="Genomic_DNA"/>
</dbReference>
<dbReference type="PANTHER" id="PTHR43592:SF15">
    <property type="entry name" value="CAAX AMINO TERMINAL PROTEASE FAMILY PROTEIN"/>
    <property type="match status" value="1"/>
</dbReference>
<feature type="transmembrane region" description="Helical" evidence="1">
    <location>
        <begin position="58"/>
        <end position="77"/>
    </location>
</feature>
<feature type="transmembrane region" description="Helical" evidence="1">
    <location>
        <begin position="155"/>
        <end position="173"/>
    </location>
</feature>
<dbReference type="InterPro" id="IPR003675">
    <property type="entry name" value="Rce1/LyrA-like_dom"/>
</dbReference>
<gene>
    <name evidence="3" type="ORF">NDO55_04805</name>
</gene>
<feature type="transmembrane region" description="Helical" evidence="1">
    <location>
        <begin position="127"/>
        <end position="148"/>
    </location>
</feature>
<name>A0A9X2EGT9_9SPHN</name>
<feature type="transmembrane region" description="Helical" evidence="1">
    <location>
        <begin position="20"/>
        <end position="38"/>
    </location>
</feature>
<dbReference type="Proteomes" id="UP001155128">
    <property type="component" value="Unassembled WGS sequence"/>
</dbReference>
<keyword evidence="1" id="KW-0812">Transmembrane</keyword>
<keyword evidence="3" id="KW-0378">Hydrolase</keyword>
<comment type="caution">
    <text evidence="3">The sequence shown here is derived from an EMBL/GenBank/DDBJ whole genome shotgun (WGS) entry which is preliminary data.</text>
</comment>
<proteinExistence type="predicted"/>
<protein>
    <submittedName>
        <fullName evidence="3">CPBP family intramembrane metalloprotease</fullName>
    </submittedName>
</protein>
<accession>A0A9X2EGT9</accession>
<dbReference type="PANTHER" id="PTHR43592">
    <property type="entry name" value="CAAX AMINO TERMINAL PROTEASE"/>
    <property type="match status" value="1"/>
</dbReference>
<evidence type="ECO:0000256" key="1">
    <source>
        <dbReference type="SAM" id="Phobius"/>
    </source>
</evidence>
<dbReference type="RefSeq" id="WP_252112932.1">
    <property type="nucleotide sequence ID" value="NZ_JAMSHT010000001.1"/>
</dbReference>